<gene>
    <name evidence="1" type="ORF">G4D63_16245</name>
</gene>
<reference evidence="1 2" key="1">
    <citation type="submission" date="2020-02" db="EMBL/GenBank/DDBJ databases">
        <title>Bacillus aquiflavi sp. nov., isolated from yellow water of strong flavor Chinese baijiu in Yibin region of China.</title>
        <authorList>
            <person name="Xie J."/>
        </authorList>
    </citation>
    <scope>NUCLEOTIDE SEQUENCE [LARGE SCALE GENOMIC DNA]</scope>
    <source>
        <strain evidence="1 2">SA4</strain>
    </source>
</reference>
<dbReference type="EMBL" id="JAAIWM010000006">
    <property type="protein sequence ID" value="NEY73285.1"/>
    <property type="molecule type" value="Genomic_DNA"/>
</dbReference>
<accession>A0A6M0QAF2</accession>
<proteinExistence type="predicted"/>
<dbReference type="Pfam" id="PF11122">
    <property type="entry name" value="Spore-coat_CotD"/>
    <property type="match status" value="1"/>
</dbReference>
<evidence type="ECO:0000313" key="1">
    <source>
        <dbReference type="EMBL" id="NEY73285.1"/>
    </source>
</evidence>
<sequence>MAFFRRPCPRIYPPKVNAVNTANVIEVPHIHPSHTIYNHHQKFVHKHYYPHTTSAQNFVTHEHVHVPGPGPVLPPRRPFF</sequence>
<comment type="caution">
    <text evidence="1">The sequence shown here is derived from an EMBL/GenBank/DDBJ whole genome shotgun (WGS) entry which is preliminary data.</text>
</comment>
<name>A0A6M0QAF2_9BACI</name>
<dbReference type="RefSeq" id="WP_163180758.1">
    <property type="nucleotide sequence ID" value="NZ_JAAIWM010000006.1"/>
</dbReference>
<dbReference type="Proteomes" id="UP000481043">
    <property type="component" value="Unassembled WGS sequence"/>
</dbReference>
<dbReference type="AlphaFoldDB" id="A0A6M0QAF2"/>
<evidence type="ECO:0000313" key="2">
    <source>
        <dbReference type="Proteomes" id="UP000481043"/>
    </source>
</evidence>
<protein>
    <submittedName>
        <fullName evidence="1">Spore coat protein CotH</fullName>
    </submittedName>
</protein>
<organism evidence="1 2">
    <name type="scientific">Bacillus mesophilus</name>
    <dbReference type="NCBI Taxonomy" id="1808955"/>
    <lineage>
        <taxon>Bacteria</taxon>
        <taxon>Bacillati</taxon>
        <taxon>Bacillota</taxon>
        <taxon>Bacilli</taxon>
        <taxon>Bacillales</taxon>
        <taxon>Bacillaceae</taxon>
        <taxon>Bacillus</taxon>
    </lineage>
</organism>
<keyword evidence="1" id="KW-0167">Capsid protein</keyword>
<dbReference type="InterPro" id="IPR020108">
    <property type="entry name" value="Spore_coat_CotD"/>
</dbReference>
<keyword evidence="2" id="KW-1185">Reference proteome</keyword>
<keyword evidence="1" id="KW-0946">Virion</keyword>